<evidence type="ECO:0000313" key="1">
    <source>
        <dbReference type="EMBL" id="RJG00852.1"/>
    </source>
</evidence>
<evidence type="ECO:0000313" key="2">
    <source>
        <dbReference type="Proteomes" id="UP000266327"/>
    </source>
</evidence>
<sequence>MLKHQKELRFQELAMLSVNPILRNIHHWWLQRAERHFMICADVEEKRAREAQQNVAYYQKRAAMARSARI</sequence>
<organism evidence="1 2">
    <name type="scientific">Noviherbaspirillum sedimenti</name>
    <dbReference type="NCBI Taxonomy" id="2320865"/>
    <lineage>
        <taxon>Bacteria</taxon>
        <taxon>Pseudomonadati</taxon>
        <taxon>Pseudomonadota</taxon>
        <taxon>Betaproteobacteria</taxon>
        <taxon>Burkholderiales</taxon>
        <taxon>Oxalobacteraceae</taxon>
        <taxon>Noviherbaspirillum</taxon>
    </lineage>
</organism>
<dbReference type="AlphaFoldDB" id="A0A3A3G2Y7"/>
<accession>A0A3A3G2Y7</accession>
<keyword evidence="2" id="KW-1185">Reference proteome</keyword>
<proteinExistence type="predicted"/>
<dbReference type="Proteomes" id="UP000266327">
    <property type="component" value="Unassembled WGS sequence"/>
</dbReference>
<comment type="caution">
    <text evidence="1">The sequence shown here is derived from an EMBL/GenBank/DDBJ whole genome shotgun (WGS) entry which is preliminary data.</text>
</comment>
<protein>
    <submittedName>
        <fullName evidence="1">Uncharacterized protein</fullName>
    </submittedName>
</protein>
<dbReference type="RefSeq" id="WP_119784306.1">
    <property type="nucleotide sequence ID" value="NZ_QYUQ01000002.1"/>
</dbReference>
<reference evidence="2" key="1">
    <citation type="submission" date="2018-09" db="EMBL/GenBank/DDBJ databases">
        <authorList>
            <person name="Zhu H."/>
        </authorList>
    </citation>
    <scope>NUCLEOTIDE SEQUENCE [LARGE SCALE GENOMIC DNA]</scope>
    <source>
        <strain evidence="2">K1S02-23</strain>
    </source>
</reference>
<dbReference type="OrthoDB" id="8721241at2"/>
<name>A0A3A3G2Y7_9BURK</name>
<gene>
    <name evidence="1" type="ORF">D3878_04020</name>
</gene>
<dbReference type="EMBL" id="QYUQ01000002">
    <property type="protein sequence ID" value="RJG00852.1"/>
    <property type="molecule type" value="Genomic_DNA"/>
</dbReference>